<dbReference type="OrthoDB" id="428577at2759"/>
<reference evidence="4" key="1">
    <citation type="journal article" date="2020" name="Stud. Mycol.">
        <title>101 Dothideomycetes genomes: a test case for predicting lifestyles and emergence of pathogens.</title>
        <authorList>
            <person name="Haridas S."/>
            <person name="Albert R."/>
            <person name="Binder M."/>
            <person name="Bloem J."/>
            <person name="Labutti K."/>
            <person name="Salamov A."/>
            <person name="Andreopoulos B."/>
            <person name="Baker S."/>
            <person name="Barry K."/>
            <person name="Bills G."/>
            <person name="Bluhm B."/>
            <person name="Cannon C."/>
            <person name="Castanera R."/>
            <person name="Culley D."/>
            <person name="Daum C."/>
            <person name="Ezra D."/>
            <person name="Gonzalez J."/>
            <person name="Henrissat B."/>
            <person name="Kuo A."/>
            <person name="Liang C."/>
            <person name="Lipzen A."/>
            <person name="Lutzoni F."/>
            <person name="Magnuson J."/>
            <person name="Mondo S."/>
            <person name="Nolan M."/>
            <person name="Ohm R."/>
            <person name="Pangilinan J."/>
            <person name="Park H.-J."/>
            <person name="Ramirez L."/>
            <person name="Alfaro M."/>
            <person name="Sun H."/>
            <person name="Tritt A."/>
            <person name="Yoshinaga Y."/>
            <person name="Zwiers L.-H."/>
            <person name="Turgeon B."/>
            <person name="Goodwin S."/>
            <person name="Spatafora J."/>
            <person name="Crous P."/>
            <person name="Grigoriev I."/>
        </authorList>
    </citation>
    <scope>NUCLEOTIDE SEQUENCE</scope>
    <source>
        <strain evidence="4">HMLAC05119</strain>
    </source>
</reference>
<dbReference type="InterPro" id="IPR001975">
    <property type="entry name" value="Ribosomal_eL40_dom"/>
</dbReference>
<evidence type="ECO:0000259" key="3">
    <source>
        <dbReference type="Pfam" id="PF01020"/>
    </source>
</evidence>
<name>A0A6A5QEW0_AMPQU</name>
<gene>
    <name evidence="4" type="ORF">BDU57DRAFT_343234</name>
</gene>
<dbReference type="Proteomes" id="UP000800096">
    <property type="component" value="Unassembled WGS sequence"/>
</dbReference>
<keyword evidence="2" id="KW-0687">Ribonucleoprotein</keyword>
<evidence type="ECO:0000313" key="4">
    <source>
        <dbReference type="EMBL" id="KAF1913044.1"/>
    </source>
</evidence>
<accession>A0A6A5QEW0</accession>
<keyword evidence="5" id="KW-1185">Reference proteome</keyword>
<dbReference type="GO" id="GO:0003735">
    <property type="term" value="F:structural constituent of ribosome"/>
    <property type="evidence" value="ECO:0007669"/>
    <property type="project" value="InterPro"/>
</dbReference>
<protein>
    <recommendedName>
        <fullName evidence="3">Large ribosomal subunit protein eL40 domain-containing protein</fullName>
    </recommendedName>
</protein>
<organism evidence="4 5">
    <name type="scientific">Ampelomyces quisqualis</name>
    <name type="common">Powdery mildew agent</name>
    <dbReference type="NCBI Taxonomy" id="50730"/>
    <lineage>
        <taxon>Eukaryota</taxon>
        <taxon>Fungi</taxon>
        <taxon>Dikarya</taxon>
        <taxon>Ascomycota</taxon>
        <taxon>Pezizomycotina</taxon>
        <taxon>Dothideomycetes</taxon>
        <taxon>Pleosporomycetidae</taxon>
        <taxon>Pleosporales</taxon>
        <taxon>Pleosporineae</taxon>
        <taxon>Phaeosphaeriaceae</taxon>
        <taxon>Ampelomyces</taxon>
    </lineage>
</organism>
<evidence type="ECO:0000313" key="5">
    <source>
        <dbReference type="Proteomes" id="UP000800096"/>
    </source>
</evidence>
<dbReference type="InterPro" id="IPR038587">
    <property type="entry name" value="Ribosomal_eL40_sf"/>
</dbReference>
<proteinExistence type="predicted"/>
<sequence length="63" mass="7252">MICRKCYARLPPRAVNSQEEVRTHQPAPPQEEAQISASLLSASGEFWGRWNEMRRVHATDMRA</sequence>
<feature type="domain" description="Large ribosomal subunit protein eL40" evidence="3">
    <location>
        <begin position="1"/>
        <end position="17"/>
    </location>
</feature>
<dbReference type="GO" id="GO:0005840">
    <property type="term" value="C:ribosome"/>
    <property type="evidence" value="ECO:0007669"/>
    <property type="project" value="UniProtKB-KW"/>
</dbReference>
<dbReference type="AlphaFoldDB" id="A0A6A5QEW0"/>
<dbReference type="Gene3D" id="4.10.1060.50">
    <property type="match status" value="1"/>
</dbReference>
<dbReference type="GO" id="GO:1990904">
    <property type="term" value="C:ribonucleoprotein complex"/>
    <property type="evidence" value="ECO:0007669"/>
    <property type="project" value="UniProtKB-KW"/>
</dbReference>
<dbReference type="EMBL" id="ML979139">
    <property type="protein sequence ID" value="KAF1913044.1"/>
    <property type="molecule type" value="Genomic_DNA"/>
</dbReference>
<keyword evidence="1" id="KW-0689">Ribosomal protein</keyword>
<evidence type="ECO:0000256" key="1">
    <source>
        <dbReference type="ARBA" id="ARBA00022980"/>
    </source>
</evidence>
<dbReference type="Pfam" id="PF01020">
    <property type="entry name" value="Ribosomal_L40e"/>
    <property type="match status" value="1"/>
</dbReference>
<evidence type="ECO:0000256" key="2">
    <source>
        <dbReference type="ARBA" id="ARBA00023274"/>
    </source>
</evidence>
<dbReference type="GO" id="GO:0006412">
    <property type="term" value="P:translation"/>
    <property type="evidence" value="ECO:0007669"/>
    <property type="project" value="InterPro"/>
</dbReference>